<feature type="compositionally biased region" description="Polar residues" evidence="1">
    <location>
        <begin position="33"/>
        <end position="45"/>
    </location>
</feature>
<feature type="region of interest" description="Disordered" evidence="1">
    <location>
        <begin position="24"/>
        <end position="69"/>
    </location>
</feature>
<reference evidence="2" key="1">
    <citation type="journal article" date="2015" name="Nature">
        <title>Complex archaea that bridge the gap between prokaryotes and eukaryotes.</title>
        <authorList>
            <person name="Spang A."/>
            <person name="Saw J.H."/>
            <person name="Jorgensen S.L."/>
            <person name="Zaremba-Niedzwiedzka K."/>
            <person name="Martijn J."/>
            <person name="Lind A.E."/>
            <person name="van Eijk R."/>
            <person name="Schleper C."/>
            <person name="Guy L."/>
            <person name="Ettema T.J."/>
        </authorList>
    </citation>
    <scope>NUCLEOTIDE SEQUENCE</scope>
</reference>
<dbReference type="EMBL" id="LAZR01056316">
    <property type="protein sequence ID" value="KKK74440.1"/>
    <property type="molecule type" value="Genomic_DNA"/>
</dbReference>
<evidence type="ECO:0000256" key="1">
    <source>
        <dbReference type="SAM" id="MobiDB-lite"/>
    </source>
</evidence>
<sequence length="167" mass="18839">MHYLATDKKINFFYSFPNNDLPFSTPKDHQKNKPNFRSAKNTNFQAPHVSKPTKANPIQTQFKPKPNPILTQSKANFRDYIEISISFFRDAAFSLNSCTEQYSTGTTSIVSIFSVIGPKDGIAIRTMTSEPRPVEVRMGRNNSNPGRRPLRLCSGQAGLNVRRCGLR</sequence>
<comment type="caution">
    <text evidence="2">The sequence shown here is derived from an EMBL/GenBank/DDBJ whole genome shotgun (WGS) entry which is preliminary data.</text>
</comment>
<evidence type="ECO:0000313" key="2">
    <source>
        <dbReference type="EMBL" id="KKK74440.1"/>
    </source>
</evidence>
<organism evidence="2">
    <name type="scientific">marine sediment metagenome</name>
    <dbReference type="NCBI Taxonomy" id="412755"/>
    <lineage>
        <taxon>unclassified sequences</taxon>
        <taxon>metagenomes</taxon>
        <taxon>ecological metagenomes</taxon>
    </lineage>
</organism>
<accession>A0A0F8YL56</accession>
<gene>
    <name evidence="2" type="ORF">LCGC14_2883740</name>
</gene>
<proteinExistence type="predicted"/>
<dbReference type="AlphaFoldDB" id="A0A0F8YL56"/>
<name>A0A0F8YL56_9ZZZZ</name>
<protein>
    <submittedName>
        <fullName evidence="2">Uncharacterized protein</fullName>
    </submittedName>
</protein>